<dbReference type="HAMAP" id="MF_01965">
    <property type="entry name" value="NADHX_dehydratase"/>
    <property type="match status" value="1"/>
</dbReference>
<evidence type="ECO:0000256" key="18">
    <source>
        <dbReference type="HAMAP-Rule" id="MF_01966"/>
    </source>
</evidence>
<comment type="cofactor">
    <cofactor evidence="18 19">
        <name>K(+)</name>
        <dbReference type="ChEBI" id="CHEBI:29103"/>
    </cofactor>
    <text evidence="18 19">Binds 1 potassium ion per subunit.</text>
</comment>
<evidence type="ECO:0000256" key="3">
    <source>
        <dbReference type="ARBA" id="ARBA00006001"/>
    </source>
</evidence>
<feature type="binding site" evidence="17">
    <location>
        <position position="350"/>
    </location>
    <ligand>
        <name>(6S)-NADPHX</name>
        <dbReference type="ChEBI" id="CHEBI:64076"/>
    </ligand>
</feature>
<evidence type="ECO:0000256" key="4">
    <source>
        <dbReference type="ARBA" id="ARBA00009524"/>
    </source>
</evidence>
<evidence type="ECO:0000256" key="19">
    <source>
        <dbReference type="PIRNR" id="PIRNR017184"/>
    </source>
</evidence>
<evidence type="ECO:0000313" key="23">
    <source>
        <dbReference type="Proteomes" id="UP000198994"/>
    </source>
</evidence>
<comment type="cofactor">
    <cofactor evidence="17">
        <name>Mg(2+)</name>
        <dbReference type="ChEBI" id="CHEBI:18420"/>
    </cofactor>
</comment>
<evidence type="ECO:0000256" key="8">
    <source>
        <dbReference type="ARBA" id="ARBA00022857"/>
    </source>
</evidence>
<evidence type="ECO:0000256" key="12">
    <source>
        <dbReference type="ARBA" id="ARBA00023239"/>
    </source>
</evidence>
<dbReference type="GO" id="GO:0046496">
    <property type="term" value="P:nicotinamide nucleotide metabolic process"/>
    <property type="evidence" value="ECO:0007669"/>
    <property type="project" value="UniProtKB-UniRule"/>
</dbReference>
<comment type="function">
    <text evidence="17">Catalyzes the dehydration of the S-form of NAD(P)HX at the expense of ADP, which is converted to AMP. Together with NAD(P)HX epimerase, which catalyzes the epimerization of the S- and R-forms, the enzyme allows the repair of both epimers of NAD(P)HX, a damaged form of NAD(P)H that is a result of enzymatic or heat-dependent hydration.</text>
</comment>
<comment type="catalytic activity">
    <reaction evidence="2 18 19">
        <text>(6R)-NADPHX = (6S)-NADPHX</text>
        <dbReference type="Rhea" id="RHEA:32227"/>
        <dbReference type="ChEBI" id="CHEBI:64076"/>
        <dbReference type="ChEBI" id="CHEBI:64077"/>
        <dbReference type="EC" id="5.1.99.6"/>
    </reaction>
</comment>
<keyword evidence="23" id="KW-1185">Reference proteome</keyword>
<keyword evidence="10 17" id="KW-0520">NAD</keyword>
<dbReference type="InterPro" id="IPR004443">
    <property type="entry name" value="YjeF_N_dom"/>
</dbReference>
<comment type="subunit">
    <text evidence="17">Homotetramer.</text>
</comment>
<comment type="catalytic activity">
    <reaction evidence="16 17 19">
        <text>(6S)-NADPHX + ADP = AMP + phosphate + NADPH + H(+)</text>
        <dbReference type="Rhea" id="RHEA:32235"/>
        <dbReference type="ChEBI" id="CHEBI:15378"/>
        <dbReference type="ChEBI" id="CHEBI:43474"/>
        <dbReference type="ChEBI" id="CHEBI:57783"/>
        <dbReference type="ChEBI" id="CHEBI:64076"/>
        <dbReference type="ChEBI" id="CHEBI:456215"/>
        <dbReference type="ChEBI" id="CHEBI:456216"/>
        <dbReference type="EC" id="4.2.1.136"/>
    </reaction>
</comment>
<evidence type="ECO:0000256" key="15">
    <source>
        <dbReference type="ARBA" id="ARBA00048238"/>
    </source>
</evidence>
<feature type="binding site" evidence="18">
    <location>
        <position position="128"/>
    </location>
    <ligand>
        <name>K(+)</name>
        <dbReference type="ChEBI" id="CHEBI:29103"/>
    </ligand>
</feature>
<dbReference type="Pfam" id="PF03853">
    <property type="entry name" value="YjeF_N"/>
    <property type="match status" value="1"/>
</dbReference>
<evidence type="ECO:0000256" key="14">
    <source>
        <dbReference type="ARBA" id="ARBA00025153"/>
    </source>
</evidence>
<keyword evidence="11 18" id="KW-0413">Isomerase</keyword>
<dbReference type="EMBL" id="FNAV01000009">
    <property type="protein sequence ID" value="SDE89133.1"/>
    <property type="molecule type" value="Genomic_DNA"/>
</dbReference>
<dbReference type="PROSITE" id="PS51383">
    <property type="entry name" value="YJEF_C_3"/>
    <property type="match status" value="1"/>
</dbReference>
<dbReference type="Gene3D" id="3.40.1190.20">
    <property type="match status" value="1"/>
</dbReference>
<evidence type="ECO:0000256" key="2">
    <source>
        <dbReference type="ARBA" id="ARBA00000909"/>
    </source>
</evidence>
<keyword evidence="5 18" id="KW-0479">Metal-binding</keyword>
<dbReference type="RefSeq" id="WP_089960504.1">
    <property type="nucleotide sequence ID" value="NZ_FNAV01000009.1"/>
</dbReference>
<feature type="domain" description="YjeF N-terminal" evidence="21">
    <location>
        <begin position="10"/>
        <end position="245"/>
    </location>
</feature>
<dbReference type="AlphaFoldDB" id="A0A1G7GM46"/>
<evidence type="ECO:0000259" key="21">
    <source>
        <dbReference type="PROSITE" id="PS51385"/>
    </source>
</evidence>
<name>A0A1G7GM46_9RHOB</name>
<dbReference type="InterPro" id="IPR030677">
    <property type="entry name" value="Nnr"/>
</dbReference>
<dbReference type="NCBIfam" id="TIGR00197">
    <property type="entry name" value="yjeF_nterm"/>
    <property type="match status" value="1"/>
</dbReference>
<proteinExistence type="inferred from homology"/>
<dbReference type="InterPro" id="IPR017953">
    <property type="entry name" value="Carbohydrate_kinase_pred_CS"/>
</dbReference>
<evidence type="ECO:0000256" key="6">
    <source>
        <dbReference type="ARBA" id="ARBA00022741"/>
    </source>
</evidence>
<dbReference type="PROSITE" id="PS51385">
    <property type="entry name" value="YJEF_N"/>
    <property type="match status" value="1"/>
</dbReference>
<evidence type="ECO:0000259" key="20">
    <source>
        <dbReference type="PROSITE" id="PS51383"/>
    </source>
</evidence>
<feature type="binding site" evidence="17">
    <location>
        <position position="287"/>
    </location>
    <ligand>
        <name>(6S)-NADPHX</name>
        <dbReference type="ChEBI" id="CHEBI:64076"/>
    </ligand>
</feature>
<feature type="binding site" evidence="17">
    <location>
        <position position="400"/>
    </location>
    <ligand>
        <name>(6S)-NADPHX</name>
        <dbReference type="ChEBI" id="CHEBI:64076"/>
    </ligand>
</feature>
<dbReference type="SUPFAM" id="SSF64153">
    <property type="entry name" value="YjeF N-terminal domain-like"/>
    <property type="match status" value="1"/>
</dbReference>
<evidence type="ECO:0000256" key="13">
    <source>
        <dbReference type="ARBA" id="ARBA00023268"/>
    </source>
</evidence>
<feature type="binding site" evidence="18">
    <location>
        <position position="63"/>
    </location>
    <ligand>
        <name>K(+)</name>
        <dbReference type="ChEBI" id="CHEBI:29103"/>
    </ligand>
</feature>
<keyword evidence="22" id="KW-0808">Transferase</keyword>
<evidence type="ECO:0000256" key="11">
    <source>
        <dbReference type="ARBA" id="ARBA00023235"/>
    </source>
</evidence>
<keyword evidence="12 17" id="KW-0456">Lyase</keyword>
<evidence type="ECO:0000256" key="9">
    <source>
        <dbReference type="ARBA" id="ARBA00022958"/>
    </source>
</evidence>
<keyword evidence="6 17" id="KW-0547">Nucleotide-binding</keyword>
<dbReference type="Proteomes" id="UP000198994">
    <property type="component" value="Unassembled WGS sequence"/>
</dbReference>
<dbReference type="GO" id="GO:0005524">
    <property type="term" value="F:ATP binding"/>
    <property type="evidence" value="ECO:0007669"/>
    <property type="project" value="UniProtKB-UniRule"/>
</dbReference>
<dbReference type="PROSITE" id="PS01050">
    <property type="entry name" value="YJEF_C_2"/>
    <property type="match status" value="1"/>
</dbReference>
<gene>
    <name evidence="17" type="primary">nnrD</name>
    <name evidence="18" type="synonym">nnrE</name>
    <name evidence="22" type="ORF">SAMN04488105_10982</name>
</gene>
<keyword evidence="7 17" id="KW-0067">ATP-binding</keyword>
<dbReference type="GO" id="GO:0052856">
    <property type="term" value="F:NAD(P)HX epimerase activity"/>
    <property type="evidence" value="ECO:0007669"/>
    <property type="project" value="UniProtKB-UniRule"/>
</dbReference>
<dbReference type="GO" id="GO:0110051">
    <property type="term" value="P:metabolite repair"/>
    <property type="evidence" value="ECO:0007669"/>
    <property type="project" value="TreeGrafter"/>
</dbReference>
<evidence type="ECO:0000313" key="22">
    <source>
        <dbReference type="EMBL" id="SDE89133.1"/>
    </source>
</evidence>
<feature type="binding site" evidence="17">
    <location>
        <position position="478"/>
    </location>
    <ligand>
        <name>AMP</name>
        <dbReference type="ChEBI" id="CHEBI:456215"/>
    </ligand>
</feature>
<evidence type="ECO:0000256" key="1">
    <source>
        <dbReference type="ARBA" id="ARBA00000013"/>
    </source>
</evidence>
<dbReference type="InterPro" id="IPR029056">
    <property type="entry name" value="Ribokinase-like"/>
</dbReference>
<comment type="caution">
    <text evidence="18">Lacks conserved residue(s) required for the propagation of feature annotation.</text>
</comment>
<evidence type="ECO:0000256" key="10">
    <source>
        <dbReference type="ARBA" id="ARBA00023027"/>
    </source>
</evidence>
<dbReference type="InterPro" id="IPR000631">
    <property type="entry name" value="CARKD"/>
</dbReference>
<dbReference type="InterPro" id="IPR036652">
    <property type="entry name" value="YjeF_N_dom_sf"/>
</dbReference>
<dbReference type="PANTHER" id="PTHR12592">
    <property type="entry name" value="ATP-DEPENDENT (S)-NAD(P)H-HYDRATE DEHYDRATASE FAMILY MEMBER"/>
    <property type="match status" value="1"/>
</dbReference>
<evidence type="ECO:0000256" key="5">
    <source>
        <dbReference type="ARBA" id="ARBA00022723"/>
    </source>
</evidence>
<feature type="binding site" evidence="18">
    <location>
        <position position="175"/>
    </location>
    <ligand>
        <name>(6S)-NADPHX</name>
        <dbReference type="ChEBI" id="CHEBI:64076"/>
    </ligand>
</feature>
<dbReference type="CDD" id="cd01171">
    <property type="entry name" value="YXKO-related"/>
    <property type="match status" value="1"/>
</dbReference>
<dbReference type="OrthoDB" id="9806925at2"/>
<dbReference type="PIRSF" id="PIRSF017184">
    <property type="entry name" value="Nnr"/>
    <property type="match status" value="1"/>
</dbReference>
<organism evidence="22 23">
    <name type="scientific">Salipiger thiooxidans</name>
    <dbReference type="NCBI Taxonomy" id="282683"/>
    <lineage>
        <taxon>Bacteria</taxon>
        <taxon>Pseudomonadati</taxon>
        <taxon>Pseudomonadota</taxon>
        <taxon>Alphaproteobacteria</taxon>
        <taxon>Rhodobacterales</taxon>
        <taxon>Roseobacteraceae</taxon>
        <taxon>Salipiger</taxon>
    </lineage>
</organism>
<comment type="similarity">
    <text evidence="3 19">In the N-terminal section; belongs to the NnrE/AIBP family.</text>
</comment>
<reference evidence="23" key="1">
    <citation type="submission" date="2016-10" db="EMBL/GenBank/DDBJ databases">
        <authorList>
            <person name="Varghese N."/>
            <person name="Submissions S."/>
        </authorList>
    </citation>
    <scope>NUCLEOTIDE SEQUENCE [LARGE SCALE GENOMIC DNA]</scope>
    <source>
        <strain evidence="23">DSM 10146</strain>
    </source>
</reference>
<accession>A0A1G7GM46</accession>
<comment type="similarity">
    <text evidence="17">Belongs to the NnrD/CARKD family.</text>
</comment>
<dbReference type="EC" id="4.2.1.136" evidence="19"/>
<dbReference type="GO" id="GO:0046872">
    <property type="term" value="F:metal ion binding"/>
    <property type="evidence" value="ECO:0007669"/>
    <property type="project" value="UniProtKB-UniRule"/>
</dbReference>
<dbReference type="HAMAP" id="MF_01966">
    <property type="entry name" value="NADHX_epimerase"/>
    <property type="match status" value="1"/>
</dbReference>
<dbReference type="EC" id="5.1.99.6" evidence="19"/>
<feature type="binding site" evidence="17">
    <location>
        <begin position="445"/>
        <end position="449"/>
    </location>
    <ligand>
        <name>AMP</name>
        <dbReference type="ChEBI" id="CHEBI:456215"/>
    </ligand>
</feature>
<dbReference type="Pfam" id="PF01256">
    <property type="entry name" value="Carb_kinase"/>
    <property type="match status" value="1"/>
</dbReference>
<comment type="catalytic activity">
    <reaction evidence="1 18 19">
        <text>(6R)-NADHX = (6S)-NADHX</text>
        <dbReference type="Rhea" id="RHEA:32215"/>
        <dbReference type="ChEBI" id="CHEBI:64074"/>
        <dbReference type="ChEBI" id="CHEBI:64075"/>
        <dbReference type="EC" id="5.1.99.6"/>
    </reaction>
</comment>
<feature type="binding site" evidence="18">
    <location>
        <begin position="62"/>
        <end position="66"/>
    </location>
    <ligand>
        <name>(6S)-NADPHX</name>
        <dbReference type="ChEBI" id="CHEBI:64076"/>
    </ligand>
</feature>
<comment type="similarity">
    <text evidence="18">Belongs to the NnrE/AIBP family.</text>
</comment>
<comment type="similarity">
    <text evidence="4 19">In the C-terminal section; belongs to the NnrD/CARKD family.</text>
</comment>
<evidence type="ECO:0000256" key="7">
    <source>
        <dbReference type="ARBA" id="ARBA00022840"/>
    </source>
</evidence>
<evidence type="ECO:0000256" key="16">
    <source>
        <dbReference type="ARBA" id="ARBA00049209"/>
    </source>
</evidence>
<feature type="domain" description="YjeF C-terminal" evidence="20">
    <location>
        <begin position="252"/>
        <end position="533"/>
    </location>
</feature>
<keyword evidence="22" id="KW-0418">Kinase</keyword>
<comment type="function">
    <text evidence="18">Catalyzes the epimerization of the S- and R-forms of NAD(P)HX, a damaged form of NAD(P)H that is a result of enzymatic or heat-dependent hydration. This is a prerequisite for the S-specific NAD(P)H-hydrate dehydratase to allow the repair of both epimers of NAD(P)HX.</text>
</comment>
<evidence type="ECO:0000256" key="17">
    <source>
        <dbReference type="HAMAP-Rule" id="MF_01965"/>
    </source>
</evidence>
<dbReference type="SUPFAM" id="SSF53613">
    <property type="entry name" value="Ribokinase-like"/>
    <property type="match status" value="1"/>
</dbReference>
<feature type="binding site" evidence="18">
    <location>
        <begin position="132"/>
        <end position="138"/>
    </location>
    <ligand>
        <name>(6S)-NADPHX</name>
        <dbReference type="ChEBI" id="CHEBI:64076"/>
    </ligand>
</feature>
<feature type="binding site" evidence="18">
    <location>
        <position position="178"/>
    </location>
    <ligand>
        <name>K(+)</name>
        <dbReference type="ChEBI" id="CHEBI:29103"/>
    </ligand>
</feature>
<dbReference type="NCBIfam" id="TIGR00196">
    <property type="entry name" value="yjeF_cterm"/>
    <property type="match status" value="1"/>
</dbReference>
<protein>
    <recommendedName>
        <fullName evidence="19">Bifunctional NAD(P)H-hydrate repair enzyme</fullName>
    </recommendedName>
    <alternativeName>
        <fullName evidence="19">Nicotinamide nucleotide repair protein</fullName>
    </alternativeName>
    <domain>
        <recommendedName>
            <fullName evidence="19">ADP-dependent (S)-NAD(P)H-hydrate dehydratase</fullName>
            <ecNumber evidence="19">4.2.1.136</ecNumber>
        </recommendedName>
        <alternativeName>
            <fullName evidence="19">ADP-dependent NAD(P)HX dehydratase</fullName>
        </alternativeName>
    </domain>
    <domain>
        <recommendedName>
            <fullName evidence="19">NAD(P)H-hydrate epimerase</fullName>
            <ecNumber evidence="19">5.1.99.6</ecNumber>
        </recommendedName>
    </domain>
</protein>
<keyword evidence="8 17" id="KW-0521">NADP</keyword>
<keyword evidence="9 18" id="KW-0630">Potassium</keyword>
<keyword evidence="13" id="KW-0511">Multifunctional enzyme</keyword>
<dbReference type="STRING" id="282683.SAMN04488105_10982"/>
<comment type="function">
    <text evidence="14 19">Bifunctional enzyme that catalyzes the epimerization of the S- and R-forms of NAD(P)HX and the dehydration of the S-form of NAD(P)HX at the expense of ADP, which is converted to AMP. This allows the repair of both epimers of NAD(P)HX, a damaged form of NAD(P)H that is a result of enzymatic or heat-dependent hydration.</text>
</comment>
<sequence>MAELLTAEQMRAVEGTAITSGEVTGLELMERAGMGVVAAVFQQWPELGTSAQRALVLCGPGNNGGDGFVIARLLRGKGWEVEVFLLGDPAHLPADARVNFDRWCAMGEVYELEPGLEPSTRRASLVVDALFGTGLSRPIHGLGATLADLRDVRGTGAAMAPGERQDWTPLIVAVDLPSGLCSDSGRVLRDDAPGGPAEGPEAASAAADLTVTFHARKLGHVLAEGPELCGRVVVCPIGLEPRRARGGRDDRVTEVLAPQVPPKGAAGHKYDHGHALVLTGGFGRTGAARLAARAALRVGAGLVTLGAPGAAQMECAGQITALMLRRVEDGDDLSLLLDDGRLNALCIGPGLGLERARDLVPVALDADRATVLDADALTAFGEDADALFDLLHEGCVLTPHGGEFARLFPDLDDRLAAPPDTGPAFSRVDAAREAARRAGAVVLLKGPDTVIAEPDGHCAVHAGVGERAAPWLATAGAGDVLSGLIAGLMARGLAPFDAACSAAWLHVEAARAFGPGLIAEDLPEALPGVLRALYA</sequence>
<comment type="catalytic activity">
    <reaction evidence="15 17 19">
        <text>(6S)-NADHX + ADP = AMP + phosphate + NADH + H(+)</text>
        <dbReference type="Rhea" id="RHEA:32223"/>
        <dbReference type="ChEBI" id="CHEBI:15378"/>
        <dbReference type="ChEBI" id="CHEBI:43474"/>
        <dbReference type="ChEBI" id="CHEBI:57945"/>
        <dbReference type="ChEBI" id="CHEBI:64074"/>
        <dbReference type="ChEBI" id="CHEBI:456215"/>
        <dbReference type="ChEBI" id="CHEBI:456216"/>
        <dbReference type="EC" id="4.2.1.136"/>
    </reaction>
</comment>
<dbReference type="GO" id="GO:0016301">
    <property type="term" value="F:kinase activity"/>
    <property type="evidence" value="ECO:0007669"/>
    <property type="project" value="UniProtKB-KW"/>
</dbReference>
<dbReference type="Gene3D" id="3.40.50.10260">
    <property type="entry name" value="YjeF N-terminal domain"/>
    <property type="match status" value="1"/>
</dbReference>
<feature type="binding site" evidence="17">
    <location>
        <position position="479"/>
    </location>
    <ligand>
        <name>(6S)-NADPHX</name>
        <dbReference type="ChEBI" id="CHEBI:64076"/>
    </ligand>
</feature>
<dbReference type="GO" id="GO:0052855">
    <property type="term" value="F:ADP-dependent NAD(P)H-hydrate dehydratase activity"/>
    <property type="evidence" value="ECO:0007669"/>
    <property type="project" value="UniProtKB-UniRule"/>
</dbReference>
<dbReference type="PANTHER" id="PTHR12592:SF0">
    <property type="entry name" value="ATP-DEPENDENT (S)-NAD(P)H-HYDRATE DEHYDRATASE"/>
    <property type="match status" value="1"/>
</dbReference>